<keyword evidence="1" id="KW-0472">Membrane</keyword>
<feature type="transmembrane region" description="Helical" evidence="1">
    <location>
        <begin position="102"/>
        <end position="125"/>
    </location>
</feature>
<feature type="transmembrane region" description="Helical" evidence="1">
    <location>
        <begin position="131"/>
        <end position="152"/>
    </location>
</feature>
<proteinExistence type="predicted"/>
<name>A0A0M2T0J9_9BACI</name>
<evidence type="ECO:0000313" key="3">
    <source>
        <dbReference type="EMBL" id="KKK38767.1"/>
    </source>
</evidence>
<evidence type="ECO:0000313" key="4">
    <source>
        <dbReference type="Proteomes" id="UP000034166"/>
    </source>
</evidence>
<dbReference type="AlphaFoldDB" id="A0A0M2T0J9"/>
<dbReference type="InterPro" id="IPR006976">
    <property type="entry name" value="VanZ-like"/>
</dbReference>
<reference evidence="3 4" key="1">
    <citation type="submission" date="2015-04" db="EMBL/GenBank/DDBJ databases">
        <title>Taxonomic description and genome sequence of Bacillus campisalis sp. nov., a novel member of the genus Bacillus isolated from solar saltern.</title>
        <authorList>
            <person name="Mathan Kumar R."/>
            <person name="Kaur G."/>
            <person name="Kumar A."/>
            <person name="Singh N.K."/>
            <person name="Kaur N."/>
            <person name="Kumar N."/>
            <person name="Mayilraj S."/>
        </authorList>
    </citation>
    <scope>NUCLEOTIDE SEQUENCE [LARGE SCALE GENOMIC DNA]</scope>
    <source>
        <strain evidence="3 4">SA2-6</strain>
    </source>
</reference>
<dbReference type="PANTHER" id="PTHR36834:SF1">
    <property type="entry name" value="INTEGRAL MEMBRANE PROTEIN"/>
    <property type="match status" value="1"/>
</dbReference>
<evidence type="ECO:0000256" key="1">
    <source>
        <dbReference type="SAM" id="Phobius"/>
    </source>
</evidence>
<keyword evidence="4" id="KW-1185">Reference proteome</keyword>
<feature type="transmembrane region" description="Helical" evidence="1">
    <location>
        <begin position="76"/>
        <end position="95"/>
    </location>
</feature>
<keyword evidence="1" id="KW-1133">Transmembrane helix</keyword>
<dbReference type="EMBL" id="LAYY01000006">
    <property type="protein sequence ID" value="KKK38767.1"/>
    <property type="molecule type" value="Genomic_DNA"/>
</dbReference>
<dbReference type="Pfam" id="PF04892">
    <property type="entry name" value="VanZ"/>
    <property type="match status" value="1"/>
</dbReference>
<dbReference type="PANTHER" id="PTHR36834">
    <property type="entry name" value="MEMBRANE PROTEIN-RELATED"/>
    <property type="match status" value="1"/>
</dbReference>
<gene>
    <name evidence="3" type="ORF">WQ57_07215</name>
</gene>
<dbReference type="InterPro" id="IPR053150">
    <property type="entry name" value="Teicoplanin_resist-assoc"/>
</dbReference>
<feature type="domain" description="VanZ-like" evidence="2">
    <location>
        <begin position="21"/>
        <end position="148"/>
    </location>
</feature>
<protein>
    <recommendedName>
        <fullName evidence="2">VanZ-like domain-containing protein</fullName>
    </recommendedName>
</protein>
<evidence type="ECO:0000259" key="2">
    <source>
        <dbReference type="Pfam" id="PF04892"/>
    </source>
</evidence>
<feature type="transmembrane region" description="Helical" evidence="1">
    <location>
        <begin position="12"/>
        <end position="34"/>
    </location>
</feature>
<comment type="caution">
    <text evidence="3">The sequence shown here is derived from an EMBL/GenBank/DDBJ whole genome shotgun (WGS) entry which is preliminary data.</text>
</comment>
<dbReference type="Proteomes" id="UP000034166">
    <property type="component" value="Unassembled WGS sequence"/>
</dbReference>
<keyword evidence="1" id="KW-0812">Transmembrane</keyword>
<sequence length="161" mass="18032">MLSNLNYKNRKLILTTAYLLFFLYLGLAATLLFWSPYRQTVSSTGSADSNLVPFHTIASYIQASGKINTSILVTNLAGNVLAFMPLGFFLPLLFARCIKFGWTILVVFLATFGTECLQFLFRVGSFDIDDIILNTIGGALGFTIFKLFALWLQSLLRQIEH</sequence>
<dbReference type="PATRIC" id="fig|1408103.3.peg.1622"/>
<organism evidence="3 4">
    <name type="scientific">Mesobacillus campisalis</name>
    <dbReference type="NCBI Taxonomy" id="1408103"/>
    <lineage>
        <taxon>Bacteria</taxon>
        <taxon>Bacillati</taxon>
        <taxon>Bacillota</taxon>
        <taxon>Bacilli</taxon>
        <taxon>Bacillales</taxon>
        <taxon>Bacillaceae</taxon>
        <taxon>Mesobacillus</taxon>
    </lineage>
</organism>
<accession>A0A0M2T0J9</accession>
<dbReference type="RefSeq" id="WP_046523071.1">
    <property type="nucleotide sequence ID" value="NZ_LAYY01000006.1"/>
</dbReference>